<dbReference type="Gene3D" id="3.90.1140.10">
    <property type="entry name" value="Cyclic phosphodiesterase"/>
    <property type="match status" value="1"/>
</dbReference>
<keyword evidence="1 2" id="KW-0378">Hydrolase</keyword>
<feature type="active site" description="Proton acceptor" evidence="2">
    <location>
        <position position="124"/>
    </location>
</feature>
<reference evidence="3" key="2">
    <citation type="submission" date="2021-09" db="EMBL/GenBank/DDBJ databases">
        <authorList>
            <person name="Gilroy R."/>
        </authorList>
    </citation>
    <scope>NUCLEOTIDE SEQUENCE</scope>
    <source>
        <strain evidence="3">CHK124-7917</strain>
    </source>
</reference>
<dbReference type="GO" id="GO:0008664">
    <property type="term" value="F:RNA 2',3'-cyclic 3'-phosphodiesterase activity"/>
    <property type="evidence" value="ECO:0007669"/>
    <property type="project" value="UniProtKB-EC"/>
</dbReference>
<proteinExistence type="inferred from homology"/>
<feature type="short sequence motif" description="HXTX 2" evidence="2">
    <location>
        <begin position="124"/>
        <end position="127"/>
    </location>
</feature>
<evidence type="ECO:0000256" key="2">
    <source>
        <dbReference type="HAMAP-Rule" id="MF_01940"/>
    </source>
</evidence>
<accession>A0A921GGJ7</accession>
<dbReference type="EC" id="3.1.4.58" evidence="2"/>
<comment type="function">
    <text evidence="2">Hydrolyzes RNA 2',3'-cyclic phosphodiester to an RNA 2'-phosphomonoester.</text>
</comment>
<comment type="catalytic activity">
    <reaction evidence="2">
        <text>a 3'-end 2',3'-cyclophospho-ribonucleotide-RNA + H2O = a 3'-end 2'-phospho-ribonucleotide-RNA + H(+)</text>
        <dbReference type="Rhea" id="RHEA:11828"/>
        <dbReference type="Rhea" id="RHEA-COMP:10464"/>
        <dbReference type="Rhea" id="RHEA-COMP:17353"/>
        <dbReference type="ChEBI" id="CHEBI:15377"/>
        <dbReference type="ChEBI" id="CHEBI:15378"/>
        <dbReference type="ChEBI" id="CHEBI:83064"/>
        <dbReference type="ChEBI" id="CHEBI:173113"/>
        <dbReference type="EC" id="3.1.4.58"/>
    </reaction>
</comment>
<dbReference type="NCBIfam" id="TIGR02258">
    <property type="entry name" value="2_5_ligase"/>
    <property type="match status" value="1"/>
</dbReference>
<evidence type="ECO:0000256" key="1">
    <source>
        <dbReference type="ARBA" id="ARBA00022801"/>
    </source>
</evidence>
<dbReference type="PANTHER" id="PTHR35561:SF1">
    <property type="entry name" value="RNA 2',3'-CYCLIC PHOSPHODIESTERASE"/>
    <property type="match status" value="1"/>
</dbReference>
<dbReference type="SUPFAM" id="SSF55144">
    <property type="entry name" value="LigT-like"/>
    <property type="match status" value="1"/>
</dbReference>
<comment type="caution">
    <text evidence="3">The sequence shown here is derived from an EMBL/GenBank/DDBJ whole genome shotgun (WGS) entry which is preliminary data.</text>
</comment>
<dbReference type="Proteomes" id="UP000697330">
    <property type="component" value="Unassembled WGS sequence"/>
</dbReference>
<dbReference type="AlphaFoldDB" id="A0A921GGJ7"/>
<organism evidence="3 4">
    <name type="scientific">Thermophilibacter provencensis</name>
    <dbReference type="NCBI Taxonomy" id="1852386"/>
    <lineage>
        <taxon>Bacteria</taxon>
        <taxon>Bacillati</taxon>
        <taxon>Actinomycetota</taxon>
        <taxon>Coriobacteriia</taxon>
        <taxon>Coriobacteriales</taxon>
        <taxon>Atopobiaceae</taxon>
        <taxon>Thermophilibacter</taxon>
    </lineage>
</organism>
<evidence type="ECO:0000313" key="4">
    <source>
        <dbReference type="Proteomes" id="UP000697330"/>
    </source>
</evidence>
<name>A0A921GGJ7_9ACTN</name>
<dbReference type="InterPro" id="IPR004175">
    <property type="entry name" value="RNA_CPDase"/>
</dbReference>
<sequence length="174" mass="18631">MRMFIALELPGPFADETEELARRLEATCAGRFVPAENRHLTLAFLGEGGEADARLAMLAIDAACAGAGPVPLVAAGLGTFGRGRDATLWLGVEKNDELEGLAGRVRAELAARGLAYDEKDFLPHVTLARRARMPRGDLGDLAFPLPDEARDVTLFRSILGPSGARYKPLYTVGL</sequence>
<reference evidence="3" key="1">
    <citation type="journal article" date="2021" name="PeerJ">
        <title>Extensive microbial diversity within the chicken gut microbiome revealed by metagenomics and culture.</title>
        <authorList>
            <person name="Gilroy R."/>
            <person name="Ravi A."/>
            <person name="Getino M."/>
            <person name="Pursley I."/>
            <person name="Horton D.L."/>
            <person name="Alikhan N.F."/>
            <person name="Baker D."/>
            <person name="Gharbi K."/>
            <person name="Hall N."/>
            <person name="Watson M."/>
            <person name="Adriaenssens E.M."/>
            <person name="Foster-Nyarko E."/>
            <person name="Jarju S."/>
            <person name="Secka A."/>
            <person name="Antonio M."/>
            <person name="Oren A."/>
            <person name="Chaudhuri R.R."/>
            <person name="La Ragione R."/>
            <person name="Hildebrand F."/>
            <person name="Pallen M.J."/>
        </authorList>
    </citation>
    <scope>NUCLEOTIDE SEQUENCE</scope>
    <source>
        <strain evidence="3">CHK124-7917</strain>
    </source>
</reference>
<dbReference type="HAMAP" id="MF_01940">
    <property type="entry name" value="RNA_CPDase"/>
    <property type="match status" value="1"/>
</dbReference>
<evidence type="ECO:0000313" key="3">
    <source>
        <dbReference type="EMBL" id="HJF46367.1"/>
    </source>
</evidence>
<dbReference type="InterPro" id="IPR009097">
    <property type="entry name" value="Cyclic_Pdiesterase"/>
</dbReference>
<comment type="similarity">
    <text evidence="2">Belongs to the 2H phosphoesterase superfamily. ThpR family.</text>
</comment>
<dbReference type="EMBL" id="DYWQ01000173">
    <property type="protein sequence ID" value="HJF46367.1"/>
    <property type="molecule type" value="Genomic_DNA"/>
</dbReference>
<feature type="short sequence motif" description="HXTX 1" evidence="2">
    <location>
        <begin position="39"/>
        <end position="42"/>
    </location>
</feature>
<dbReference type="PANTHER" id="PTHR35561">
    <property type="entry name" value="RNA 2',3'-CYCLIC PHOSPHODIESTERASE"/>
    <property type="match status" value="1"/>
</dbReference>
<feature type="active site" description="Proton donor" evidence="2">
    <location>
        <position position="39"/>
    </location>
</feature>
<dbReference type="GO" id="GO:0004113">
    <property type="term" value="F:2',3'-cyclic-nucleotide 3'-phosphodiesterase activity"/>
    <property type="evidence" value="ECO:0007669"/>
    <property type="project" value="InterPro"/>
</dbReference>
<dbReference type="Pfam" id="PF13563">
    <property type="entry name" value="2_5_RNA_ligase2"/>
    <property type="match status" value="1"/>
</dbReference>
<protein>
    <recommendedName>
        <fullName evidence="2">RNA 2',3'-cyclic phosphodiesterase</fullName>
        <shortName evidence="2">RNA 2',3'-CPDase</shortName>
        <ecNumber evidence="2">3.1.4.58</ecNumber>
    </recommendedName>
</protein>
<gene>
    <name evidence="3" type="primary">thpR</name>
    <name evidence="3" type="ORF">K8U72_11410</name>
</gene>
<dbReference type="RefSeq" id="WP_274959845.1">
    <property type="nucleotide sequence ID" value="NZ_CAUWLO010000003.1"/>
</dbReference>